<protein>
    <submittedName>
        <fullName evidence="1">Type II CRISPR RNA-guided endonuclease Cas9</fullName>
    </submittedName>
</protein>
<dbReference type="EMBL" id="JACHUQ010000002">
    <property type="protein sequence ID" value="MBZ7974063.1"/>
    <property type="molecule type" value="Genomic_DNA"/>
</dbReference>
<keyword evidence="2" id="KW-1185">Reference proteome</keyword>
<name>A0ACC5VZJ6_9BACT</name>
<proteinExistence type="predicted"/>
<sequence length="999" mass="117246">MKILGFDIGISSIGWAFVENNELKDCGVRIFTAAENPKTKDSLALPRRNARSNRRRLARKKSRLIALKHIISKEFNLNYKDYVAEDGNLPQAYQGKLESPYKLRYQALNEKLDKKDLARVILHIAKHRGYINKNAKNSKDSEKGKILSALKNNSLKLQNYRSVGEYFYQEYFQKFKENTKNFIKIRNTKENYEHCVLASDLEKELKLILEKQKEFGFKYNEKFIDEIIKITFFQRPLKDFSHLVGLCTFFENEKRACKNSYSAWEFVALTKIINELKSLEKITGEIVSSDNIEKILNHILEKGNISYKKFREYIKLDEKIKFKNLKYNKENAENTKFIEFKKLTEFKKALKEHSLNQEQLDEIASHITLTKDNDKLKNILEKYNLSKEQIQALSEIEFNDHINLSFKALKMILPLMKKGLRYDEACKELGLKTKSNDQKFDSLPPFCESIYAQELSNPIANRAISEYRKVLNALLKKYGKMHKIHIELARDIGTSKKLREAIEKEQKENQEINAWAIKECEKFSLKANSKNILKLKLWREQNEFCIYSGKKITIEHLKDEKALEVDHIYPYSRSFDDSFNNKVLVFTKENQEKRNKTPFEAFKDNQERWNTITALAQKLPYKKSQKILDENFKDKKQQEFISRNLNDTRYITTLIAKYTKEYLNFLPLSNDENLNLSSGEKGSKIHVQTINGMLTSVLRYIWGFSKKDRNNHIHHAIDAIIIAYSTPSMIKSFSDFKKNQELLKAQLYAKKITDEDYKHQAKFFEPFENFRKKIETKIDQIFVSRPPRKRARGALHEETFLSQKQVIKEYASEEGVKRALECGKIRKIGTKYVRNDTMVRIDIFKKENKFYAIPIYTMDYALGVLPDKIAVSGKENNIPKKWKTIDESYEFCFSLYKDDLILIQKSKMQEPEFAYFKSFGISTVSICIEKHDNKIENLTLNQKLLFTNAKEENVQAKSLGIQNLKTFEKYIITPLGEKIKAKIEPRQNISLKTSKKYGL</sequence>
<gene>
    <name evidence="1" type="primary">cas9</name>
    <name evidence="1" type="ORF">H2252_01540</name>
</gene>
<organism evidence="1 2">
    <name type="scientific">Campylobacter molothri</name>
    <dbReference type="NCBI Taxonomy" id="1032242"/>
    <lineage>
        <taxon>Bacteria</taxon>
        <taxon>Pseudomonadati</taxon>
        <taxon>Campylobacterota</taxon>
        <taxon>Epsilonproteobacteria</taxon>
        <taxon>Campylobacterales</taxon>
        <taxon>Campylobacteraceae</taxon>
        <taxon>Campylobacter</taxon>
    </lineage>
</organism>
<keyword evidence="1" id="KW-0255">Endonuclease</keyword>
<comment type="caution">
    <text evidence="1">The sequence shown here is derived from an EMBL/GenBank/DDBJ whole genome shotgun (WGS) entry which is preliminary data.</text>
</comment>
<keyword evidence="1" id="KW-0378">Hydrolase</keyword>
<evidence type="ECO:0000313" key="2">
    <source>
        <dbReference type="Proteomes" id="UP001319828"/>
    </source>
</evidence>
<accession>A0ACC5VZJ6</accession>
<reference evidence="1" key="1">
    <citation type="submission" date="2020-07" db="EMBL/GenBank/DDBJ databases">
        <title>Campylobacter molothri sp. nov. isolated from wild birds.</title>
        <authorList>
            <person name="Miller W.G."/>
            <person name="Chapman M.H."/>
            <person name="Yee E."/>
            <person name="Lopes B.S."/>
            <person name="Forbes K.J."/>
        </authorList>
    </citation>
    <scope>NUCLEOTIDE SEQUENCE</scope>
    <source>
        <strain evidence="1">RM9754</strain>
    </source>
</reference>
<keyword evidence="1" id="KW-0540">Nuclease</keyword>
<dbReference type="Proteomes" id="UP001319828">
    <property type="component" value="Unassembled WGS sequence"/>
</dbReference>
<evidence type="ECO:0000313" key="1">
    <source>
        <dbReference type="EMBL" id="MBZ7974063.1"/>
    </source>
</evidence>